<dbReference type="CDD" id="cd22160">
    <property type="entry name" value="F-box_AtFBL13-like"/>
    <property type="match status" value="1"/>
</dbReference>
<dbReference type="InterPro" id="IPR032675">
    <property type="entry name" value="LRR_dom_sf"/>
</dbReference>
<dbReference type="SUPFAM" id="SSF81383">
    <property type="entry name" value="F-box domain"/>
    <property type="match status" value="1"/>
</dbReference>
<organism evidence="2">
    <name type="scientific">Medicago truncatula</name>
    <name type="common">Barrel medic</name>
    <name type="synonym">Medicago tribuloides</name>
    <dbReference type="NCBI Taxonomy" id="3880"/>
    <lineage>
        <taxon>Eukaryota</taxon>
        <taxon>Viridiplantae</taxon>
        <taxon>Streptophyta</taxon>
        <taxon>Embryophyta</taxon>
        <taxon>Tracheophyta</taxon>
        <taxon>Spermatophyta</taxon>
        <taxon>Magnoliopsida</taxon>
        <taxon>eudicotyledons</taxon>
        <taxon>Gunneridae</taxon>
        <taxon>Pentapetalae</taxon>
        <taxon>rosids</taxon>
        <taxon>fabids</taxon>
        <taxon>Fabales</taxon>
        <taxon>Fabaceae</taxon>
        <taxon>Papilionoideae</taxon>
        <taxon>50 kb inversion clade</taxon>
        <taxon>NPAAA clade</taxon>
        <taxon>Hologalegina</taxon>
        <taxon>IRL clade</taxon>
        <taxon>Trifolieae</taxon>
        <taxon>Medicago</taxon>
    </lineage>
</organism>
<protein>
    <submittedName>
        <fullName evidence="2">Putative F-box domain, leucine-rich repeat domain, L domain-containing protein</fullName>
    </submittedName>
</protein>
<evidence type="ECO:0000259" key="1">
    <source>
        <dbReference type="PROSITE" id="PS50181"/>
    </source>
</evidence>
<dbReference type="Pfam" id="PF24758">
    <property type="entry name" value="LRR_At5g56370"/>
    <property type="match status" value="1"/>
</dbReference>
<dbReference type="PANTHER" id="PTHR31900:SF32">
    <property type="entry name" value="F-BOX_RNI_FBD-LIKE DOMAIN PROTEIN"/>
    <property type="match status" value="1"/>
</dbReference>
<reference evidence="2" key="1">
    <citation type="journal article" date="2018" name="Nat. Plants">
        <title>Whole-genome landscape of Medicago truncatula symbiotic genes.</title>
        <authorList>
            <person name="Pecrix Y."/>
            <person name="Gamas P."/>
            <person name="Carrere S."/>
        </authorList>
    </citation>
    <scope>NUCLEOTIDE SEQUENCE</scope>
    <source>
        <tissue evidence="2">Leaves</tissue>
    </source>
</reference>
<accession>A0A396GZ57</accession>
<proteinExistence type="predicted"/>
<dbReference type="PANTHER" id="PTHR31900">
    <property type="entry name" value="F-BOX/RNI SUPERFAMILY PROTEIN-RELATED"/>
    <property type="match status" value="1"/>
</dbReference>
<evidence type="ECO:0000313" key="2">
    <source>
        <dbReference type="EMBL" id="RHN44744.1"/>
    </source>
</evidence>
<feature type="domain" description="F-box" evidence="1">
    <location>
        <begin position="25"/>
        <end position="61"/>
    </location>
</feature>
<dbReference type="InterPro" id="IPR053781">
    <property type="entry name" value="F-box_AtFBL13-like"/>
</dbReference>
<name>A0A396GZ57_MEDTR</name>
<dbReference type="Proteomes" id="UP000265566">
    <property type="component" value="Chromosome 7"/>
</dbReference>
<dbReference type="SUPFAM" id="SSF52058">
    <property type="entry name" value="L domain-like"/>
    <property type="match status" value="1"/>
</dbReference>
<dbReference type="Pfam" id="PF00646">
    <property type="entry name" value="F-box"/>
    <property type="match status" value="1"/>
</dbReference>
<comment type="caution">
    <text evidence="2">The sequence shown here is derived from an EMBL/GenBank/DDBJ whole genome shotgun (WGS) entry which is preliminary data.</text>
</comment>
<dbReference type="PROSITE" id="PS50181">
    <property type="entry name" value="FBOX"/>
    <property type="match status" value="1"/>
</dbReference>
<dbReference type="AlphaFoldDB" id="A0A396GZ57"/>
<sequence>MGGILSSPAGLHKLQIQKHNAGDEKDMISNLPDDILHYILCFLPIQDVVRTSILATKWRYLWTNVSVINFEIGHVKSYDSKSVDYLDQVDKILHKSNCVVRICVKTQGGIVGVAKVSTFISSVVKHKVHDLKISLKYLKGTDVLPNRFTASHTLNKLHLKFPRALDIPSGISFPGLKTLVVSKVYFRNEKSVEQLFLGCPVLQELTLDNCHWMNIRDIHFAISTLRKLTIYSYRRHLDYYNHSGKCTITIDVKNLLSLCCQSDPEVEFFLVKPTSIVDADIDLGCCTLPDKHYSGQCAIELLSGLSSVKSLSLSDGSLQYLEYSKETLHHLPSFQNLTHLLLRTNTFTSEVVTGILLKTPNLKALHIHTVHLQSCLTSIIYEPCFKDTHVH</sequence>
<dbReference type="InterPro" id="IPR050232">
    <property type="entry name" value="FBL13/AtMIF1-like"/>
</dbReference>
<dbReference type="EMBL" id="PSQE01000007">
    <property type="protein sequence ID" value="RHN44744.1"/>
    <property type="molecule type" value="Genomic_DNA"/>
</dbReference>
<dbReference type="InterPro" id="IPR055411">
    <property type="entry name" value="LRR_FXL15/At3g58940/PEG3-like"/>
</dbReference>
<dbReference type="Gramene" id="rna38904">
    <property type="protein sequence ID" value="RHN44744.1"/>
    <property type="gene ID" value="gene38904"/>
</dbReference>
<dbReference type="Gene3D" id="1.20.1280.50">
    <property type="match status" value="1"/>
</dbReference>
<dbReference type="InterPro" id="IPR001810">
    <property type="entry name" value="F-box_dom"/>
</dbReference>
<dbReference type="Gene3D" id="3.80.10.10">
    <property type="entry name" value="Ribonuclease Inhibitor"/>
    <property type="match status" value="1"/>
</dbReference>
<gene>
    <name evidence="2" type="ORF">MtrunA17_Chr7g0222761</name>
</gene>
<dbReference type="InterPro" id="IPR036047">
    <property type="entry name" value="F-box-like_dom_sf"/>
</dbReference>